<accession>A0A1B0ZT97</accession>
<dbReference type="AlphaFoldDB" id="A0A1B0ZT97"/>
<organism evidence="4 6">
    <name type="scientific">Phaeobacter gallaeciensis</name>
    <dbReference type="NCBI Taxonomy" id="60890"/>
    <lineage>
        <taxon>Bacteria</taxon>
        <taxon>Pseudomonadati</taxon>
        <taxon>Pseudomonadota</taxon>
        <taxon>Alphaproteobacteria</taxon>
        <taxon>Rhodobacterales</taxon>
        <taxon>Roseobacteraceae</taxon>
        <taxon>Phaeobacter</taxon>
    </lineage>
</organism>
<evidence type="ECO:0000313" key="7">
    <source>
        <dbReference type="Proteomes" id="UP001218364"/>
    </source>
</evidence>
<dbReference type="EC" id="2.3.1.-" evidence="5"/>
<reference evidence="4 6" key="1">
    <citation type="submission" date="2016-04" db="EMBL/GenBank/DDBJ databases">
        <authorList>
            <person name="Evans L.H."/>
            <person name="Alamgir A."/>
            <person name="Owens N."/>
            <person name="Weber N.D."/>
            <person name="Virtaneva K."/>
            <person name="Barbian K."/>
            <person name="Babar A."/>
            <person name="Rosenke K."/>
        </authorList>
    </citation>
    <scope>NUCLEOTIDE SEQUENCE [LARGE SCALE GENOMIC DNA]</scope>
    <source>
        <strain evidence="4 6">JL2886</strain>
    </source>
</reference>
<dbReference type="EMBL" id="CP015124">
    <property type="protein sequence ID" value="ANP37330.1"/>
    <property type="molecule type" value="Genomic_DNA"/>
</dbReference>
<dbReference type="PANTHER" id="PTHR43877:SF2">
    <property type="entry name" value="AMINOALKYLPHOSPHONATE N-ACETYLTRANSFERASE-RELATED"/>
    <property type="match status" value="1"/>
</dbReference>
<proteinExistence type="predicted"/>
<dbReference type="Proteomes" id="UP001218364">
    <property type="component" value="Unassembled WGS sequence"/>
</dbReference>
<feature type="domain" description="N-acetyltransferase" evidence="3">
    <location>
        <begin position="1"/>
        <end position="141"/>
    </location>
</feature>
<dbReference type="Gene3D" id="3.40.630.30">
    <property type="match status" value="1"/>
</dbReference>
<reference evidence="5 7" key="2">
    <citation type="submission" date="2023-02" db="EMBL/GenBank/DDBJ databases">
        <title>Population genomics of bacteria associated with diatom.</title>
        <authorList>
            <person name="Xie J."/>
            <person name="Wang H."/>
        </authorList>
    </citation>
    <scope>NUCLEOTIDE SEQUENCE [LARGE SCALE GENOMIC DNA]</scope>
    <source>
        <strain evidence="5 7">PT47_8</strain>
    </source>
</reference>
<evidence type="ECO:0000313" key="6">
    <source>
        <dbReference type="Proteomes" id="UP000092565"/>
    </source>
</evidence>
<dbReference type="InterPro" id="IPR000182">
    <property type="entry name" value="GNAT_dom"/>
</dbReference>
<evidence type="ECO:0000313" key="5">
    <source>
        <dbReference type="EMBL" id="MDE4166109.1"/>
    </source>
</evidence>
<evidence type="ECO:0000256" key="1">
    <source>
        <dbReference type="ARBA" id="ARBA00022679"/>
    </source>
</evidence>
<evidence type="ECO:0000256" key="2">
    <source>
        <dbReference type="ARBA" id="ARBA00023315"/>
    </source>
</evidence>
<keyword evidence="2 5" id="KW-0012">Acyltransferase</keyword>
<protein>
    <submittedName>
        <fullName evidence="4 5">Acetyltransferase</fullName>
        <ecNumber evidence="5">2.3.1.-</ecNumber>
    </submittedName>
</protein>
<dbReference type="EMBL" id="JARCJK010000004">
    <property type="protein sequence ID" value="MDE4166109.1"/>
    <property type="molecule type" value="Genomic_DNA"/>
</dbReference>
<gene>
    <name evidence="4" type="ORF">JL2886_02441</name>
    <name evidence="5" type="ORF">PXK24_10415</name>
</gene>
<keyword evidence="6" id="KW-1185">Reference proteome</keyword>
<dbReference type="PROSITE" id="PS51186">
    <property type="entry name" value="GNAT"/>
    <property type="match status" value="1"/>
</dbReference>
<sequence length="141" mass="15116">MTAQIAVTEDREACFRLRFDVFVTEQGVPVEEEIDALDDVATHLLATQDGQPIGTARIVFAGDTAKIGRVCVTQAGRGTGLGKALIEKAVEIARQTPGMSRAKLGAQLHALGFYEKLGFTATGPVYDDAGIDHRDMVLDLN</sequence>
<evidence type="ECO:0000313" key="4">
    <source>
        <dbReference type="EMBL" id="ANP37330.1"/>
    </source>
</evidence>
<evidence type="ECO:0000259" key="3">
    <source>
        <dbReference type="PROSITE" id="PS51186"/>
    </source>
</evidence>
<keyword evidence="1 4" id="KW-0808">Transferase</keyword>
<dbReference type="GO" id="GO:0016747">
    <property type="term" value="F:acyltransferase activity, transferring groups other than amino-acyl groups"/>
    <property type="evidence" value="ECO:0007669"/>
    <property type="project" value="InterPro"/>
</dbReference>
<dbReference type="PATRIC" id="fig|60890.4.peg.2368"/>
<dbReference type="OrthoDB" id="9796171at2"/>
<dbReference type="PANTHER" id="PTHR43877">
    <property type="entry name" value="AMINOALKYLPHOSPHONATE N-ACETYLTRANSFERASE-RELATED-RELATED"/>
    <property type="match status" value="1"/>
</dbReference>
<dbReference type="CDD" id="cd04301">
    <property type="entry name" value="NAT_SF"/>
    <property type="match status" value="1"/>
</dbReference>
<dbReference type="SUPFAM" id="SSF55729">
    <property type="entry name" value="Acyl-CoA N-acyltransferases (Nat)"/>
    <property type="match status" value="1"/>
</dbReference>
<name>A0A1B0ZT97_9RHOB</name>
<dbReference type="InterPro" id="IPR016181">
    <property type="entry name" value="Acyl_CoA_acyltransferase"/>
</dbReference>
<dbReference type="InterPro" id="IPR050832">
    <property type="entry name" value="Bact_Acetyltransf"/>
</dbReference>
<dbReference type="Proteomes" id="UP000092565">
    <property type="component" value="Chromosome"/>
</dbReference>
<dbReference type="Pfam" id="PF13673">
    <property type="entry name" value="Acetyltransf_10"/>
    <property type="match status" value="1"/>
</dbReference>
<dbReference type="RefSeq" id="WP_065272168.1">
    <property type="nucleotide sequence ID" value="NZ_CP015124.1"/>
</dbReference>